<comment type="similarity">
    <text evidence="1">Belongs to the bacterial PQQ dehydrogenase family.</text>
</comment>
<evidence type="ECO:0000256" key="4">
    <source>
        <dbReference type="ARBA" id="ARBA00023002"/>
    </source>
</evidence>
<feature type="binding site" evidence="6">
    <location>
        <position position="187"/>
    </location>
    <ligand>
        <name>pyrroloquinoline quinone</name>
        <dbReference type="ChEBI" id="CHEBI:58442"/>
    </ligand>
</feature>
<comment type="cofactor">
    <cofactor evidence="7">
        <name>Ca(2+)</name>
        <dbReference type="ChEBI" id="CHEBI:29108"/>
    </cofactor>
    <text evidence="7">Binds 1 Ca(2+) ion per subunit.</text>
</comment>
<reference evidence="11 12" key="1">
    <citation type="submission" date="2015-11" db="EMBL/GenBank/DDBJ databases">
        <title>Ensifer anhuiense sp. nov., an effective nitrogen fixation bacterium with Glycine soja.</title>
        <authorList>
            <person name="Yan H."/>
            <person name="Chen W."/>
        </authorList>
    </citation>
    <scope>NUCLEOTIDE SEQUENCE [LARGE SCALE GENOMIC DNA]</scope>
    <source>
        <strain evidence="11 12">LMG 7837</strain>
    </source>
</reference>
<evidence type="ECO:0000256" key="5">
    <source>
        <dbReference type="PIRSR" id="PIRSR617512-1"/>
    </source>
</evidence>
<dbReference type="EMBL" id="LNQB01000040">
    <property type="protein sequence ID" value="OAP50267.1"/>
    <property type="molecule type" value="Genomic_DNA"/>
</dbReference>
<evidence type="ECO:0000259" key="10">
    <source>
        <dbReference type="Pfam" id="PF01011"/>
    </source>
</evidence>
<dbReference type="Gene3D" id="2.140.10.10">
    <property type="entry name" value="Quinoprotein alcohol dehydrogenase-like superfamily"/>
    <property type="match status" value="1"/>
</dbReference>
<dbReference type="InterPro" id="IPR002372">
    <property type="entry name" value="PQQ_rpt_dom"/>
</dbReference>
<dbReference type="OrthoDB" id="9794322at2"/>
<keyword evidence="2 7" id="KW-0479">Metal-binding</keyword>
<evidence type="ECO:0000256" key="3">
    <source>
        <dbReference type="ARBA" id="ARBA00022891"/>
    </source>
</evidence>
<feature type="domain" description="Pyrrolo-quinoline quinone repeat" evidence="10">
    <location>
        <begin position="494"/>
        <end position="552"/>
    </location>
</feature>
<feature type="region of interest" description="Disordered" evidence="9">
    <location>
        <begin position="22"/>
        <end position="50"/>
    </location>
</feature>
<feature type="binding site" evidence="7">
    <location>
        <position position="331"/>
    </location>
    <ligand>
        <name>Ca(2+)</name>
        <dbReference type="ChEBI" id="CHEBI:29108"/>
    </ligand>
</feature>
<feature type="disulfide bond" evidence="8">
    <location>
        <begin position="137"/>
        <end position="138"/>
    </location>
</feature>
<dbReference type="PANTHER" id="PTHR32303:SF4">
    <property type="entry name" value="QUINOPROTEIN GLUCOSE DEHYDROGENASE"/>
    <property type="match status" value="1"/>
</dbReference>
<dbReference type="InterPro" id="IPR011047">
    <property type="entry name" value="Quinoprotein_ADH-like_sf"/>
</dbReference>
<dbReference type="AlphaFoldDB" id="A0A178YSA2"/>
<proteinExistence type="inferred from homology"/>
<dbReference type="RefSeq" id="WP_066868155.1">
    <property type="nucleotide sequence ID" value="NZ_LNQB01000040.1"/>
</dbReference>
<keyword evidence="7" id="KW-0106">Calcium</keyword>
<comment type="caution">
    <text evidence="11">The sequence shown here is derived from an EMBL/GenBank/DDBJ whole genome shotgun (WGS) entry which is preliminary data.</text>
</comment>
<dbReference type="CDD" id="cd10278">
    <property type="entry name" value="PQQ_MDH"/>
    <property type="match status" value="1"/>
</dbReference>
<dbReference type="SMART" id="SM00564">
    <property type="entry name" value="PQQ"/>
    <property type="match status" value="6"/>
</dbReference>
<sequence length="604" mass="65757">MRSSFLQCCFLAAVLTLSPSISRSQPQDGRPRPAAPAFAVSPNDADWATPAKNTAGTRYSELSEINTQNVNRLQVAFTFSTGVNKGHEGAPLVVGGLMFIVSPYPNIVYALDLTRPGGPLKWQYNPKPDASAQGVACCDVVNRGPTYSNGRLFFTTLDAHVVALDAGTGREIWNVKLGEINRGETMTMAPLVVKDKVIAGISGGEYGVRGWVQALDAADGKTVWKAYSTGPDQDVKIGADFKPFYEEDRGKDLGVSTWPPNAWEIGGGTVWGFASYDPDLDLIFYGTANPGPWNPNQRPGDNKWTNTVFARDPDTGQARWAYQWNPHDLHDWDGINENILVEVVWHGKPRKALVHPDRNGLVYLLDRTTGEVLSANFYHPVNTHRGVDLKTGRIRINEQKYPHEGKVIRNVCPTAPGAKDWSPSSFSHQTGLLYIPHNNLCMDWESTEANYIAGTPYVGAEVRMYAGPGGHRGELSAWDILAGKEVWTIKERFPVWGGTMTTAGGLVFYGNMEGWFKAVDAKTGAVLWQFKTSSGIIGQPTTYRGPDGKQYIAVLSGVGGWAGSIVSGDLDPRDSTAALGFVNAMADLKQATTKGGNLYVFALP</sequence>
<keyword evidence="8" id="KW-1015">Disulfide bond</keyword>
<feature type="binding site" evidence="6">
    <location>
        <position position="88"/>
    </location>
    <ligand>
        <name>pyrroloquinoline quinone</name>
        <dbReference type="ChEBI" id="CHEBI:58442"/>
    </ligand>
</feature>
<name>A0A178YSA2_SINSA</name>
<dbReference type="STRING" id="36856.ATB98_05450"/>
<dbReference type="InterPro" id="IPR017512">
    <property type="entry name" value="PQQ_MeOH/EtOH_DH"/>
</dbReference>
<comment type="cofactor">
    <cofactor evidence="6">
        <name>pyrroloquinoline quinone</name>
        <dbReference type="ChEBI" id="CHEBI:58442"/>
    </cofactor>
    <text evidence="6">Binds 1 PQQ group per subunit.</text>
</comment>
<evidence type="ECO:0000256" key="9">
    <source>
        <dbReference type="SAM" id="MobiDB-lite"/>
    </source>
</evidence>
<dbReference type="SUPFAM" id="SSF50998">
    <property type="entry name" value="Quinoprotein alcohol dehydrogenase-like"/>
    <property type="match status" value="1"/>
</dbReference>
<keyword evidence="4" id="KW-0560">Oxidoreductase</keyword>
<dbReference type="PANTHER" id="PTHR32303">
    <property type="entry name" value="QUINOPROTEIN ALCOHOL DEHYDROGENASE (CYTOCHROME C)"/>
    <property type="match status" value="1"/>
</dbReference>
<protein>
    <submittedName>
        <fullName evidence="11">Methanol dehydrogenase</fullName>
    </submittedName>
</protein>
<evidence type="ECO:0000256" key="2">
    <source>
        <dbReference type="ARBA" id="ARBA00022723"/>
    </source>
</evidence>
<dbReference type="Pfam" id="PF01011">
    <property type="entry name" value="PQQ"/>
    <property type="match status" value="2"/>
</dbReference>
<evidence type="ECO:0000256" key="1">
    <source>
        <dbReference type="ARBA" id="ARBA00008156"/>
    </source>
</evidence>
<feature type="active site" description="Proton acceptor" evidence="5">
    <location>
        <position position="331"/>
    </location>
</feature>
<evidence type="ECO:0000313" key="12">
    <source>
        <dbReference type="Proteomes" id="UP000078507"/>
    </source>
</evidence>
<dbReference type="GO" id="GO:0005509">
    <property type="term" value="F:calcium ion binding"/>
    <property type="evidence" value="ECO:0007669"/>
    <property type="project" value="InterPro"/>
</dbReference>
<dbReference type="InterPro" id="IPR018391">
    <property type="entry name" value="PQQ_b-propeller_rpt"/>
</dbReference>
<feature type="binding site" evidence="7">
    <location>
        <position position="289"/>
    </location>
    <ligand>
        <name>Ca(2+)</name>
        <dbReference type="ChEBI" id="CHEBI:29108"/>
    </ligand>
</feature>
<gene>
    <name evidence="11" type="ORF">ATB98_05450</name>
</gene>
<feature type="binding site" evidence="6">
    <location>
        <position position="269"/>
    </location>
    <ligand>
        <name>pyrroloquinoline quinone</name>
        <dbReference type="ChEBI" id="CHEBI:58442"/>
    </ligand>
</feature>
<accession>A0A178YSA2</accession>
<feature type="binding site" evidence="7">
    <location>
        <position position="205"/>
    </location>
    <ligand>
        <name>Ca(2+)</name>
        <dbReference type="ChEBI" id="CHEBI:29108"/>
    </ligand>
</feature>
<organism evidence="11 12">
    <name type="scientific">Sinorhizobium saheli</name>
    <dbReference type="NCBI Taxonomy" id="36856"/>
    <lineage>
        <taxon>Bacteria</taxon>
        <taxon>Pseudomonadati</taxon>
        <taxon>Pseudomonadota</taxon>
        <taxon>Alphaproteobacteria</taxon>
        <taxon>Hyphomicrobiales</taxon>
        <taxon>Rhizobiaceae</taxon>
        <taxon>Sinorhizobium/Ensifer group</taxon>
        <taxon>Sinorhizobium</taxon>
    </lineage>
</organism>
<feature type="domain" description="Pyrrolo-quinoline quinone repeat" evidence="10">
    <location>
        <begin position="47"/>
        <end position="374"/>
    </location>
</feature>
<evidence type="ECO:0000256" key="6">
    <source>
        <dbReference type="PIRSR" id="PIRSR617512-2"/>
    </source>
</evidence>
<evidence type="ECO:0000256" key="7">
    <source>
        <dbReference type="PIRSR" id="PIRSR617512-3"/>
    </source>
</evidence>
<dbReference type="GO" id="GO:0016020">
    <property type="term" value="C:membrane"/>
    <property type="evidence" value="ECO:0007669"/>
    <property type="project" value="InterPro"/>
</dbReference>
<keyword evidence="3 6" id="KW-0634">PQQ</keyword>
<evidence type="ECO:0000313" key="11">
    <source>
        <dbReference type="EMBL" id="OAP50267.1"/>
    </source>
</evidence>
<dbReference type="Proteomes" id="UP000078507">
    <property type="component" value="Unassembled WGS sequence"/>
</dbReference>
<evidence type="ECO:0000256" key="8">
    <source>
        <dbReference type="PIRSR" id="PIRSR617512-4"/>
    </source>
</evidence>
<feature type="binding site" evidence="6">
    <location>
        <position position="143"/>
    </location>
    <ligand>
        <name>pyrroloquinoline quinone</name>
        <dbReference type="ChEBI" id="CHEBI:58442"/>
    </ligand>
</feature>
<dbReference type="GO" id="GO:0016614">
    <property type="term" value="F:oxidoreductase activity, acting on CH-OH group of donors"/>
    <property type="evidence" value="ECO:0007669"/>
    <property type="project" value="InterPro"/>
</dbReference>
<keyword evidence="12" id="KW-1185">Reference proteome</keyword>
<dbReference type="NCBIfam" id="TIGR03075">
    <property type="entry name" value="PQQ_enz_alc_DH"/>
    <property type="match status" value="1"/>
</dbReference>